<protein>
    <submittedName>
        <fullName evidence="1">Uncharacterized protein</fullName>
    </submittedName>
</protein>
<dbReference type="RefSeq" id="WP_143782071.1">
    <property type="nucleotide sequence ID" value="NZ_CP041616.1"/>
</dbReference>
<dbReference type="KEGG" id="orz:FNH13_02910"/>
<dbReference type="AlphaFoldDB" id="A0A516G7B3"/>
<dbReference type="Proteomes" id="UP000315395">
    <property type="component" value="Chromosome"/>
</dbReference>
<evidence type="ECO:0000313" key="1">
    <source>
        <dbReference type="EMBL" id="QDO87413.1"/>
    </source>
</evidence>
<dbReference type="OrthoDB" id="5413327at2"/>
<proteinExistence type="predicted"/>
<keyword evidence="2" id="KW-1185">Reference proteome</keyword>
<sequence>MAIITEAPRVTHERDRAVWTTNVAEVSNQRLWFSIPVEHEGLISRRSDAALLSLLLPAMRVGKDLHVGGVVTDELLYNVNGPAQAWVRSVLPMYRPIQVSAERVEPADDRRPTGVATGFSAGVDSFSALGDYLFDGTLPDSLRITHLLFNNVGSHSSGDELAASRLAGVRNLSSNWGIPVIDVNSNLDDQFSNIGNNTAFMNTHTVRNAAVAHLLGRGLGTWYYASGYAFRDVHGGPSASTAASDVISLPLLSSASLRLASVGSERTRLEKTLQVAQIASARVGLDVCIDGDPARERNCSRCWKCQQTLVTLDLANELEAFCPSRFDLNVYLTHRSAYMATILSRGHPHDREIIEYAESINFAWPKKAHRRAAISRATATSLHAARAAKRRLNRP</sequence>
<dbReference type="EMBL" id="CP041616">
    <property type="protein sequence ID" value="QDO87413.1"/>
    <property type="molecule type" value="Genomic_DNA"/>
</dbReference>
<name>A0A516G7B3_9MICO</name>
<evidence type="ECO:0000313" key="2">
    <source>
        <dbReference type="Proteomes" id="UP000315395"/>
    </source>
</evidence>
<accession>A0A516G7B3</accession>
<organism evidence="1 2">
    <name type="scientific">Ornithinimicrobium ciconiae</name>
    <dbReference type="NCBI Taxonomy" id="2594265"/>
    <lineage>
        <taxon>Bacteria</taxon>
        <taxon>Bacillati</taxon>
        <taxon>Actinomycetota</taxon>
        <taxon>Actinomycetes</taxon>
        <taxon>Micrococcales</taxon>
        <taxon>Ornithinimicrobiaceae</taxon>
        <taxon>Ornithinimicrobium</taxon>
    </lineage>
</organism>
<reference evidence="1 2" key="1">
    <citation type="submission" date="2019-07" db="EMBL/GenBank/DDBJ databases">
        <title>complete genome sequencing of Ornithinimicrobium sp. H23M54.</title>
        <authorList>
            <person name="Bae J.-W."/>
            <person name="Lee S.-Y."/>
        </authorList>
    </citation>
    <scope>NUCLEOTIDE SEQUENCE [LARGE SCALE GENOMIC DNA]</scope>
    <source>
        <strain evidence="1 2">H23M54</strain>
    </source>
</reference>
<gene>
    <name evidence="1" type="ORF">FNH13_02910</name>
</gene>